<dbReference type="Proteomes" id="UP000296049">
    <property type="component" value="Unassembled WGS sequence"/>
</dbReference>
<name>R0KC60_ANAPL</name>
<dbReference type="AlphaFoldDB" id="R0KC60"/>
<feature type="region of interest" description="Disordered" evidence="1">
    <location>
        <begin position="585"/>
        <end position="606"/>
    </location>
</feature>
<evidence type="ECO:0000256" key="1">
    <source>
        <dbReference type="SAM" id="MobiDB-lite"/>
    </source>
</evidence>
<evidence type="ECO:0000313" key="2">
    <source>
        <dbReference type="EMBL" id="EOB07926.1"/>
    </source>
</evidence>
<proteinExistence type="predicted"/>
<evidence type="ECO:0000313" key="3">
    <source>
        <dbReference type="Proteomes" id="UP000296049"/>
    </source>
</evidence>
<dbReference type="EMBL" id="KB742483">
    <property type="protein sequence ID" value="EOB07926.1"/>
    <property type="molecule type" value="Genomic_DNA"/>
</dbReference>
<feature type="region of interest" description="Disordered" evidence="1">
    <location>
        <begin position="642"/>
        <end position="671"/>
    </location>
</feature>
<protein>
    <submittedName>
        <fullName evidence="2">Uncharacterized protein</fullName>
    </submittedName>
</protein>
<sequence length="671" mass="73142">MELPQPHRPSFAGSGLISPQQCRVRAARSPNYQQHFDEIFASLHQTLTVQAPAFWSLTNINTQAMELKRSQDPEEVCRHKGMLHVPQHGMCPCLHGLAFSGCDFTNAAGPTELAGEGHVSRPTGASLSLFPGIPACERYQAVVGTAGLLTPVHNQQPFTINDTNRYVSALNIYSLDTLNSFYRRFNNTTGGFFINVGLKLSFSCAMKAQINAGPVLQYGSYLAIHTNITTTHKSLQQKERLTHLPEEVWMFQARKGYCNEPSEYQGVLCSGGLPPDVCLKLCFQGSASEIFLNLELMEIILVLLPPVLRTPQFHRSCSDLHAQRIWRITDLYEKCLGCHAGECFPPVVSQGERLSVCPSLCPLQDRAGTPGTEHLASVIAAHSRHLKNRHRSDLGVSALPVLCLTDVDKIGLKEKSTTGISFVEKETEGSSPSAQTGCTSYISSSTWEDFHCCISPAGLKICAPKENSQICLSGFVLDYFHADRVGLSLSENFRNAEHSTATSLGTASSQQHPANDCCSPGNGSAVISKPLPSSETSFAGDIKGKAMRSGKANLMNSPCPEKPAPRWWRQQLLTWAESGGIACISRAERDGPGSPPSYDPTGIRTRTDPPLYPCTTLHCSRVRLAGFHLCFHRHQQLNATPHSLTENKVSSTGAGITSFNSTTLHPAEELS</sequence>
<gene>
    <name evidence="2" type="ORF">Anapl_08510</name>
</gene>
<feature type="compositionally biased region" description="Polar residues" evidence="1">
    <location>
        <begin position="642"/>
        <end position="664"/>
    </location>
</feature>
<organism evidence="2 3">
    <name type="scientific">Anas platyrhynchos</name>
    <name type="common">Mallard</name>
    <name type="synonym">Anas boschas</name>
    <dbReference type="NCBI Taxonomy" id="8839"/>
    <lineage>
        <taxon>Eukaryota</taxon>
        <taxon>Metazoa</taxon>
        <taxon>Chordata</taxon>
        <taxon>Craniata</taxon>
        <taxon>Vertebrata</taxon>
        <taxon>Euteleostomi</taxon>
        <taxon>Archelosauria</taxon>
        <taxon>Archosauria</taxon>
        <taxon>Dinosauria</taxon>
        <taxon>Saurischia</taxon>
        <taxon>Theropoda</taxon>
        <taxon>Coelurosauria</taxon>
        <taxon>Aves</taxon>
        <taxon>Neognathae</taxon>
        <taxon>Galloanserae</taxon>
        <taxon>Anseriformes</taxon>
        <taxon>Anatidae</taxon>
        <taxon>Anatinae</taxon>
        <taxon>Anas</taxon>
    </lineage>
</organism>
<reference evidence="3" key="1">
    <citation type="journal article" date="2013" name="Nat. Genet.">
        <title>The duck genome and transcriptome provide insight into an avian influenza virus reservoir species.</title>
        <authorList>
            <person name="Huang Y."/>
            <person name="Li Y."/>
            <person name="Burt D.W."/>
            <person name="Chen H."/>
            <person name="Zhang Y."/>
            <person name="Qian W."/>
            <person name="Kim H."/>
            <person name="Gan S."/>
            <person name="Zhao Y."/>
            <person name="Li J."/>
            <person name="Yi K."/>
            <person name="Feng H."/>
            <person name="Zhu P."/>
            <person name="Li B."/>
            <person name="Liu Q."/>
            <person name="Fairley S."/>
            <person name="Magor K.E."/>
            <person name="Du Z."/>
            <person name="Hu X."/>
            <person name="Goodman L."/>
            <person name="Tafer H."/>
            <person name="Vignal A."/>
            <person name="Lee T."/>
            <person name="Kim K.W."/>
            <person name="Sheng Z."/>
            <person name="An Y."/>
            <person name="Searle S."/>
            <person name="Herrero J."/>
            <person name="Groenen M.A."/>
            <person name="Crooijmans R.P."/>
            <person name="Faraut T."/>
            <person name="Cai Q."/>
            <person name="Webster R.G."/>
            <person name="Aldridge J.R."/>
            <person name="Warren W.C."/>
            <person name="Bartschat S."/>
            <person name="Kehr S."/>
            <person name="Marz M."/>
            <person name="Stadler P.F."/>
            <person name="Smith J."/>
            <person name="Kraus R.H."/>
            <person name="Zhao Y."/>
            <person name="Ren L."/>
            <person name="Fei J."/>
            <person name="Morisson M."/>
            <person name="Kaiser P."/>
            <person name="Griffin D.K."/>
            <person name="Rao M."/>
            <person name="Pitel F."/>
            <person name="Wang J."/>
            <person name="Li N."/>
        </authorList>
    </citation>
    <scope>NUCLEOTIDE SEQUENCE [LARGE SCALE GENOMIC DNA]</scope>
</reference>
<accession>R0KC60</accession>
<keyword evidence="3" id="KW-1185">Reference proteome</keyword>